<dbReference type="GO" id="GO:0005737">
    <property type="term" value="C:cytoplasm"/>
    <property type="evidence" value="ECO:0007669"/>
    <property type="project" value="UniProtKB-SubCell"/>
</dbReference>
<dbReference type="Gene3D" id="3.30.930.10">
    <property type="entry name" value="Bira Bifunctional Protein, Domain 2"/>
    <property type="match status" value="1"/>
</dbReference>
<dbReference type="PANTHER" id="PTHR22594">
    <property type="entry name" value="ASPARTYL/LYSYL-TRNA SYNTHETASE"/>
    <property type="match status" value="1"/>
</dbReference>
<dbReference type="GO" id="GO:0006421">
    <property type="term" value="P:asparaginyl-tRNA aminoacylation"/>
    <property type="evidence" value="ECO:0007669"/>
    <property type="project" value="UniProtKB-UniRule"/>
</dbReference>
<dbReference type="CDD" id="cd00776">
    <property type="entry name" value="AsxRS_core"/>
    <property type="match status" value="1"/>
</dbReference>
<dbReference type="InterPro" id="IPR006195">
    <property type="entry name" value="aa-tRNA-synth_II"/>
</dbReference>
<evidence type="ECO:0000256" key="2">
    <source>
        <dbReference type="ARBA" id="ARBA00022598"/>
    </source>
</evidence>
<organism evidence="9 10">
    <name type="scientific">Candidatus Promineifilum breve</name>
    <dbReference type="NCBI Taxonomy" id="1806508"/>
    <lineage>
        <taxon>Bacteria</taxon>
        <taxon>Bacillati</taxon>
        <taxon>Chloroflexota</taxon>
        <taxon>Ardenticatenia</taxon>
        <taxon>Candidatus Promineifilales</taxon>
        <taxon>Candidatus Promineifilaceae</taxon>
        <taxon>Candidatus Promineifilum</taxon>
    </lineage>
</organism>
<comment type="subunit">
    <text evidence="7">Homodimer.</text>
</comment>
<evidence type="ECO:0000256" key="6">
    <source>
        <dbReference type="ARBA" id="ARBA00023146"/>
    </source>
</evidence>
<evidence type="ECO:0000256" key="5">
    <source>
        <dbReference type="ARBA" id="ARBA00022917"/>
    </source>
</evidence>
<dbReference type="KEGG" id="pbf:CFX0092_A2278"/>
<dbReference type="PROSITE" id="PS50862">
    <property type="entry name" value="AA_TRNA_LIGASE_II"/>
    <property type="match status" value="1"/>
</dbReference>
<keyword evidence="3 7" id="KW-0547">Nucleotide-binding</keyword>
<reference evidence="9" key="1">
    <citation type="submission" date="2016-01" db="EMBL/GenBank/DDBJ databases">
        <authorList>
            <person name="Mcilroy J.S."/>
            <person name="Karst M S."/>
            <person name="Albertsen M."/>
        </authorList>
    </citation>
    <scope>NUCLEOTIDE SEQUENCE</scope>
    <source>
        <strain evidence="9">Cfx-K</strain>
    </source>
</reference>
<dbReference type="AlphaFoldDB" id="A0A160T2J8"/>
<protein>
    <recommendedName>
        <fullName evidence="7">Asparagine--tRNA ligase</fullName>
        <ecNumber evidence="7">6.1.1.22</ecNumber>
    </recommendedName>
    <alternativeName>
        <fullName evidence="7">Asparaginyl-tRNA synthetase</fullName>
        <shortName evidence="7">AsnRS</shortName>
    </alternativeName>
</protein>
<accession>A0A160T2J8</accession>
<sequence>MTTPFTIERIADFVGQRVTVKGWLYQSTPKGKLLFLRLRDGTGITQAVAYRPEVGDELFEMLAHLGQESSLMVTGTVRANDRAPGTPKGFEIGIEEVEVLQNAVDYPITPKEHGVEFLMDNRHLWLRSSQQWAIMRVRTTIKRAIVDFLDNNGFLNIDTPIITPSAAEGTSNLFEVQYFEDKAYLAQTGQLYNEANIMAFGKVYCFGPTFRAEKSKTRRHLAEFWMVEPEMAFHDLDDLMALEEQFVSYIVQTTLEKRGPELELLNRDVAALRNVTPPFPRISYDEAIERLHAIRAATDDPKLKDDLAIEWGDDFGSPHETELTKQFDKPVFVHGYPTAVKAFYMEPWPGRPEVCKSVDLLAPEGYGEIIGGSERMSDPDVLLAAIRRHELPEANYQWYIDLRRFGSVPHSGFGLGLERTVAWICGIDHIRQTSPFPRTLSRLTP</sequence>
<comment type="subcellular location">
    <subcellularLocation>
        <location evidence="7">Cytoplasm</location>
    </subcellularLocation>
</comment>
<dbReference type="EC" id="6.1.1.22" evidence="7"/>
<evidence type="ECO:0000256" key="4">
    <source>
        <dbReference type="ARBA" id="ARBA00022840"/>
    </source>
</evidence>
<keyword evidence="6 7" id="KW-0030">Aminoacyl-tRNA synthetase</keyword>
<evidence type="ECO:0000313" key="10">
    <source>
        <dbReference type="Proteomes" id="UP000215027"/>
    </source>
</evidence>
<dbReference type="RefSeq" id="WP_095043543.1">
    <property type="nucleotide sequence ID" value="NZ_LN890655.1"/>
</dbReference>
<name>A0A160T2J8_9CHLR</name>
<dbReference type="GO" id="GO:0003676">
    <property type="term" value="F:nucleic acid binding"/>
    <property type="evidence" value="ECO:0007669"/>
    <property type="project" value="InterPro"/>
</dbReference>
<dbReference type="InterPro" id="IPR004365">
    <property type="entry name" value="NA-bd_OB_tRNA"/>
</dbReference>
<dbReference type="GO" id="GO:0005524">
    <property type="term" value="F:ATP binding"/>
    <property type="evidence" value="ECO:0007669"/>
    <property type="project" value="UniProtKB-UniRule"/>
</dbReference>
<dbReference type="NCBIfam" id="TIGR00457">
    <property type="entry name" value="asnS"/>
    <property type="match status" value="1"/>
</dbReference>
<dbReference type="InterPro" id="IPR004522">
    <property type="entry name" value="Asn-tRNA-ligase"/>
</dbReference>
<keyword evidence="5 7" id="KW-0648">Protein biosynthesis</keyword>
<dbReference type="InterPro" id="IPR002312">
    <property type="entry name" value="Asp/Asn-tRNA-synth_IIb"/>
</dbReference>
<dbReference type="InterPro" id="IPR045864">
    <property type="entry name" value="aa-tRNA-synth_II/BPL/LPL"/>
</dbReference>
<dbReference type="Pfam" id="PF01336">
    <property type="entry name" value="tRNA_anti-codon"/>
    <property type="match status" value="1"/>
</dbReference>
<comment type="catalytic activity">
    <reaction evidence="7">
        <text>tRNA(Asn) + L-asparagine + ATP = L-asparaginyl-tRNA(Asn) + AMP + diphosphate + H(+)</text>
        <dbReference type="Rhea" id="RHEA:11180"/>
        <dbReference type="Rhea" id="RHEA-COMP:9659"/>
        <dbReference type="Rhea" id="RHEA-COMP:9674"/>
        <dbReference type="ChEBI" id="CHEBI:15378"/>
        <dbReference type="ChEBI" id="CHEBI:30616"/>
        <dbReference type="ChEBI" id="CHEBI:33019"/>
        <dbReference type="ChEBI" id="CHEBI:58048"/>
        <dbReference type="ChEBI" id="CHEBI:78442"/>
        <dbReference type="ChEBI" id="CHEBI:78515"/>
        <dbReference type="ChEBI" id="CHEBI:456215"/>
        <dbReference type="EC" id="6.1.1.22"/>
    </reaction>
</comment>
<keyword evidence="10" id="KW-1185">Reference proteome</keyword>
<dbReference type="InterPro" id="IPR012340">
    <property type="entry name" value="NA-bd_OB-fold"/>
</dbReference>
<keyword evidence="4 7" id="KW-0067">ATP-binding</keyword>
<dbReference type="NCBIfam" id="NF003037">
    <property type="entry name" value="PRK03932.1"/>
    <property type="match status" value="1"/>
</dbReference>
<proteinExistence type="inferred from homology"/>
<dbReference type="PRINTS" id="PR01042">
    <property type="entry name" value="TRNASYNTHASP"/>
</dbReference>
<evidence type="ECO:0000256" key="7">
    <source>
        <dbReference type="HAMAP-Rule" id="MF_00534"/>
    </source>
</evidence>
<dbReference type="Gene3D" id="2.40.50.140">
    <property type="entry name" value="Nucleic acid-binding proteins"/>
    <property type="match status" value="1"/>
</dbReference>
<dbReference type="PANTHER" id="PTHR22594:SF34">
    <property type="entry name" value="ASPARAGINE--TRNA LIGASE, MITOCHONDRIAL-RELATED"/>
    <property type="match status" value="1"/>
</dbReference>
<gene>
    <name evidence="7 9" type="primary">asnS</name>
    <name evidence="9" type="ORF">CFX0092_A2278</name>
</gene>
<dbReference type="HAMAP" id="MF_00534">
    <property type="entry name" value="Asn_tRNA_synth"/>
    <property type="match status" value="1"/>
</dbReference>
<keyword evidence="2 7" id="KW-0436">Ligase</keyword>
<dbReference type="SUPFAM" id="SSF55681">
    <property type="entry name" value="Class II aaRS and biotin synthetases"/>
    <property type="match status" value="1"/>
</dbReference>
<keyword evidence="7" id="KW-0963">Cytoplasm</keyword>
<evidence type="ECO:0000259" key="8">
    <source>
        <dbReference type="PROSITE" id="PS50862"/>
    </source>
</evidence>
<dbReference type="Proteomes" id="UP000215027">
    <property type="component" value="Chromosome I"/>
</dbReference>
<feature type="domain" description="Aminoacyl-transfer RNA synthetases class-II family profile" evidence="8">
    <location>
        <begin position="135"/>
        <end position="445"/>
    </location>
</feature>
<dbReference type="EMBL" id="LN890655">
    <property type="protein sequence ID" value="CUS04156.2"/>
    <property type="molecule type" value="Genomic_DNA"/>
</dbReference>
<evidence type="ECO:0000256" key="3">
    <source>
        <dbReference type="ARBA" id="ARBA00022741"/>
    </source>
</evidence>
<dbReference type="InterPro" id="IPR004364">
    <property type="entry name" value="Aa-tRNA-synt_II"/>
</dbReference>
<comment type="similarity">
    <text evidence="1 7">Belongs to the class-II aminoacyl-tRNA synthetase family.</text>
</comment>
<dbReference type="SUPFAM" id="SSF50249">
    <property type="entry name" value="Nucleic acid-binding proteins"/>
    <property type="match status" value="1"/>
</dbReference>
<dbReference type="OrthoDB" id="9762036at2"/>
<dbReference type="Pfam" id="PF00152">
    <property type="entry name" value="tRNA-synt_2"/>
    <property type="match status" value="1"/>
</dbReference>
<evidence type="ECO:0000256" key="1">
    <source>
        <dbReference type="ARBA" id="ARBA00008226"/>
    </source>
</evidence>
<dbReference type="GO" id="GO:0004816">
    <property type="term" value="F:asparagine-tRNA ligase activity"/>
    <property type="evidence" value="ECO:0007669"/>
    <property type="project" value="UniProtKB-UniRule"/>
</dbReference>
<evidence type="ECO:0000313" key="9">
    <source>
        <dbReference type="EMBL" id="CUS04156.2"/>
    </source>
</evidence>